<protein>
    <submittedName>
        <fullName evidence="4">Uncharacterized protein</fullName>
    </submittedName>
</protein>
<evidence type="ECO:0000256" key="2">
    <source>
        <dbReference type="ARBA" id="ARBA00022857"/>
    </source>
</evidence>
<dbReference type="CDD" id="cd05324">
    <property type="entry name" value="carb_red_PTCR-like_SDR_c"/>
    <property type="match status" value="1"/>
</dbReference>
<keyword evidence="5" id="KW-1185">Reference proteome</keyword>
<dbReference type="AlphaFoldDB" id="A0A811QVF2"/>
<dbReference type="InterPro" id="IPR002347">
    <property type="entry name" value="SDR_fam"/>
</dbReference>
<dbReference type="Pfam" id="PF00106">
    <property type="entry name" value="adh_short"/>
    <property type="match status" value="2"/>
</dbReference>
<organism evidence="4 5">
    <name type="scientific">Miscanthus lutarioriparius</name>
    <dbReference type="NCBI Taxonomy" id="422564"/>
    <lineage>
        <taxon>Eukaryota</taxon>
        <taxon>Viridiplantae</taxon>
        <taxon>Streptophyta</taxon>
        <taxon>Embryophyta</taxon>
        <taxon>Tracheophyta</taxon>
        <taxon>Spermatophyta</taxon>
        <taxon>Magnoliopsida</taxon>
        <taxon>Liliopsida</taxon>
        <taxon>Poales</taxon>
        <taxon>Poaceae</taxon>
        <taxon>PACMAD clade</taxon>
        <taxon>Panicoideae</taxon>
        <taxon>Andropogonodae</taxon>
        <taxon>Andropogoneae</taxon>
        <taxon>Saccharinae</taxon>
        <taxon>Miscanthus</taxon>
    </lineage>
</organism>
<dbReference type="EMBL" id="CAJGYO010000011">
    <property type="protein sequence ID" value="CAD6260188.1"/>
    <property type="molecule type" value="Genomic_DNA"/>
</dbReference>
<keyword evidence="2" id="KW-0521">NADP</keyword>
<proteinExistence type="inferred from homology"/>
<dbReference type="PANTHER" id="PTHR43490">
    <property type="entry name" value="(+)-NEOMENTHOL DEHYDROGENASE"/>
    <property type="match status" value="1"/>
</dbReference>
<evidence type="ECO:0000313" key="4">
    <source>
        <dbReference type="EMBL" id="CAD6260188.1"/>
    </source>
</evidence>
<dbReference type="PRINTS" id="PR00081">
    <property type="entry name" value="GDHRDH"/>
</dbReference>
<sequence length="506" mass="55536">MVILTARDEKKGSEAVEMLHGSGLPDVQFHRLDVSDPTDAARLAEFIQEKFGRLDILINNAGVIGVTTTAEIGTTTTIQELYFSGEDLKQELNDIDNLTVERLDEMPGLFLKDYKNDQLKSHGWPADSGCLAYKVSKALTNGYSRILAKARPELRINSVHPGFCKTDINFDTGEYTAEDGASCIVAVALLPEEGPTGMFFSRTEEAPFVVAVVTGGNKGIGLEVCRQLASRGVMVILTARDEKKGSQAVGMLHGSGLPNVQFHRLDVSDTTDTARLAEFIKEKFGRLDILINNAGVIGASASAEIDTTSIKEELVGKNAMDRLHWLLQHSTESYEEARECLKINYFGTKYVTEALLPILLSSSDGRLINVSSNYGLLQYFSGEDLKQELNDIDNLTVERLDEMSELFLKDYKSGQLKSHGWPADSEYLAYKVSKALTNGYTRILAKALPKLRINSVHPGYCKTDINFDTGEYTAEDGASCIVAVALLPEGGPTGVFFFRTEEAPFV</sequence>
<evidence type="ECO:0000256" key="3">
    <source>
        <dbReference type="ARBA" id="ARBA00023002"/>
    </source>
</evidence>
<dbReference type="InterPro" id="IPR036291">
    <property type="entry name" value="NAD(P)-bd_dom_sf"/>
</dbReference>
<dbReference type="PRINTS" id="PR00080">
    <property type="entry name" value="SDRFAMILY"/>
</dbReference>
<comment type="caution">
    <text evidence="4">The sequence shown here is derived from an EMBL/GenBank/DDBJ whole genome shotgun (WGS) entry which is preliminary data.</text>
</comment>
<dbReference type="PANTHER" id="PTHR43490:SF92">
    <property type="entry name" value="SHORT-CHAIN DEHYDROGENASE_REDUCTASE"/>
    <property type="match status" value="1"/>
</dbReference>
<dbReference type="GO" id="GO:0016020">
    <property type="term" value="C:membrane"/>
    <property type="evidence" value="ECO:0007669"/>
    <property type="project" value="TreeGrafter"/>
</dbReference>
<dbReference type="InterPro" id="IPR045313">
    <property type="entry name" value="CBR1-like"/>
</dbReference>
<dbReference type="OrthoDB" id="1933717at2759"/>
<accession>A0A811QVF2</accession>
<gene>
    <name evidence="4" type="ORF">NCGR_LOCUS43624</name>
</gene>
<comment type="similarity">
    <text evidence="1">Belongs to the short-chain dehydrogenases/reductases (SDR) family.</text>
</comment>
<dbReference type="GO" id="GO:0016616">
    <property type="term" value="F:oxidoreductase activity, acting on the CH-OH group of donors, NAD or NADP as acceptor"/>
    <property type="evidence" value="ECO:0007669"/>
    <property type="project" value="InterPro"/>
</dbReference>
<reference evidence="4" key="1">
    <citation type="submission" date="2020-10" db="EMBL/GenBank/DDBJ databases">
        <authorList>
            <person name="Han B."/>
            <person name="Lu T."/>
            <person name="Zhao Q."/>
            <person name="Huang X."/>
            <person name="Zhao Y."/>
        </authorList>
    </citation>
    <scope>NUCLEOTIDE SEQUENCE</scope>
</reference>
<keyword evidence="3" id="KW-0560">Oxidoreductase</keyword>
<dbReference type="Gene3D" id="3.40.50.720">
    <property type="entry name" value="NAD(P)-binding Rossmann-like Domain"/>
    <property type="match status" value="2"/>
</dbReference>
<dbReference type="Proteomes" id="UP000604825">
    <property type="component" value="Unassembled WGS sequence"/>
</dbReference>
<evidence type="ECO:0000256" key="1">
    <source>
        <dbReference type="ARBA" id="ARBA00006484"/>
    </source>
</evidence>
<name>A0A811QVF2_9POAL</name>
<dbReference type="SUPFAM" id="SSF51735">
    <property type="entry name" value="NAD(P)-binding Rossmann-fold domains"/>
    <property type="match status" value="2"/>
</dbReference>
<evidence type="ECO:0000313" key="5">
    <source>
        <dbReference type="Proteomes" id="UP000604825"/>
    </source>
</evidence>